<keyword evidence="3" id="KW-1185">Reference proteome</keyword>
<evidence type="ECO:0000313" key="3">
    <source>
        <dbReference type="Proteomes" id="UP000817854"/>
    </source>
</evidence>
<dbReference type="RefSeq" id="WP_140963382.1">
    <property type="nucleotide sequence ID" value="NZ_VEVQ02000010.1"/>
</dbReference>
<reference evidence="2 3" key="3">
    <citation type="submission" date="2020-02" db="EMBL/GenBank/DDBJ databases">
        <title>Flavobacterium profundi sp. nov., isolated from a deep-sea seamount.</title>
        <authorList>
            <person name="Zhang D.-C."/>
        </authorList>
    </citation>
    <scope>NUCLEOTIDE SEQUENCE [LARGE SCALE GENOMIC DNA]</scope>
    <source>
        <strain evidence="2 3">EC11</strain>
    </source>
</reference>
<gene>
    <name evidence="2" type="ORF">FIA58_015395</name>
</gene>
<dbReference type="Proteomes" id="UP000817854">
    <property type="component" value="Unassembled WGS sequence"/>
</dbReference>
<sequence>MKKNILLTFLLFSFVFLTAQNDIKKTEIGKNNVTKIILLRHAEKVLDGTKDPKLTSEGEKRAERLGFMFLDIKIDKIFSSPYTRTKMTVAKLAENKNLEIEEYDPKDLAFAKYLQEKEQGKTSVIVGHSNSIPKLVNQLIGEEKFNQLNEEVYSKIWILTFSNDTLIDCSLFNF</sequence>
<reference evidence="2 3" key="2">
    <citation type="submission" date="2019-05" db="EMBL/GenBank/DDBJ databases">
        <authorList>
            <person name="Lianzixin W."/>
        </authorList>
    </citation>
    <scope>NUCLEOTIDE SEQUENCE [LARGE SCALE GENOMIC DNA]</scope>
    <source>
        <strain evidence="2 3">EC11</strain>
    </source>
</reference>
<organism evidence="2 3">
    <name type="scientific">Flavobacterium jejuense</name>
    <dbReference type="NCBI Taxonomy" id="1544455"/>
    <lineage>
        <taxon>Bacteria</taxon>
        <taxon>Pseudomonadati</taxon>
        <taxon>Bacteroidota</taxon>
        <taxon>Flavobacteriia</taxon>
        <taxon>Flavobacteriales</taxon>
        <taxon>Flavobacteriaceae</taxon>
        <taxon>Flavobacterium</taxon>
    </lineage>
</organism>
<evidence type="ECO:0000256" key="1">
    <source>
        <dbReference type="SAM" id="SignalP"/>
    </source>
</evidence>
<feature type="chain" id="PRO_5046599847" evidence="1">
    <location>
        <begin position="20"/>
        <end position="174"/>
    </location>
</feature>
<dbReference type="InterPro" id="IPR013078">
    <property type="entry name" value="His_Pase_superF_clade-1"/>
</dbReference>
<dbReference type="SMART" id="SM00855">
    <property type="entry name" value="PGAM"/>
    <property type="match status" value="1"/>
</dbReference>
<feature type="signal peptide" evidence="1">
    <location>
        <begin position="1"/>
        <end position="19"/>
    </location>
</feature>
<dbReference type="EMBL" id="VEVQ02000010">
    <property type="protein sequence ID" value="NHN27068.1"/>
    <property type="molecule type" value="Genomic_DNA"/>
</dbReference>
<dbReference type="CDD" id="cd07067">
    <property type="entry name" value="HP_PGM_like"/>
    <property type="match status" value="1"/>
</dbReference>
<accession>A0ABX0ITN4</accession>
<dbReference type="SUPFAM" id="SSF53254">
    <property type="entry name" value="Phosphoglycerate mutase-like"/>
    <property type="match status" value="1"/>
</dbReference>
<evidence type="ECO:0000313" key="2">
    <source>
        <dbReference type="EMBL" id="NHN27068.1"/>
    </source>
</evidence>
<comment type="caution">
    <text evidence="2">The sequence shown here is derived from an EMBL/GenBank/DDBJ whole genome shotgun (WGS) entry which is preliminary data.</text>
</comment>
<protein>
    <submittedName>
        <fullName evidence="2">Histidine phosphatase family protein</fullName>
    </submittedName>
</protein>
<name>A0ABX0ITN4_9FLAO</name>
<dbReference type="Gene3D" id="3.40.50.1240">
    <property type="entry name" value="Phosphoglycerate mutase-like"/>
    <property type="match status" value="1"/>
</dbReference>
<reference evidence="3" key="1">
    <citation type="submission" date="2019-05" db="EMBL/GenBank/DDBJ databases">
        <title>Flavobacterium profundi sp. nov., isolated from a deep-sea seamount.</title>
        <authorList>
            <person name="Zhang D.-C."/>
        </authorList>
    </citation>
    <scope>NUCLEOTIDE SEQUENCE [LARGE SCALE GENOMIC DNA]</scope>
    <source>
        <strain evidence="3">EC11</strain>
    </source>
</reference>
<proteinExistence type="predicted"/>
<dbReference type="InterPro" id="IPR029033">
    <property type="entry name" value="His_PPase_superfam"/>
</dbReference>
<keyword evidence="1" id="KW-0732">Signal</keyword>
<dbReference type="Pfam" id="PF00300">
    <property type="entry name" value="His_Phos_1"/>
    <property type="match status" value="1"/>
</dbReference>